<name>A0A1B1AND0_9PROT</name>
<protein>
    <submittedName>
        <fullName evidence="1">Capsule biosynthesis protein</fullName>
    </submittedName>
</protein>
<dbReference type="InParanoid" id="A0A1B1AND0"/>
<dbReference type="Proteomes" id="UP000092498">
    <property type="component" value="Chromosome"/>
</dbReference>
<dbReference type="Pfam" id="PF05159">
    <property type="entry name" value="Capsule_synth"/>
    <property type="match status" value="1"/>
</dbReference>
<dbReference type="AlphaFoldDB" id="A0A1B1AND0"/>
<evidence type="ECO:0000313" key="2">
    <source>
        <dbReference type="Proteomes" id="UP000092498"/>
    </source>
</evidence>
<accession>A0A1B1AND0</accession>
<proteinExistence type="predicted"/>
<dbReference type="GO" id="GO:0015774">
    <property type="term" value="P:polysaccharide transport"/>
    <property type="evidence" value="ECO:0007669"/>
    <property type="project" value="InterPro"/>
</dbReference>
<reference evidence="1 2" key="1">
    <citation type="submission" date="2015-11" db="EMBL/GenBank/DDBJ databases">
        <title>Whole-Genome Sequence of Candidatus Oderbacter manganicum from the National Park Lower Oder Valley, Germany.</title>
        <authorList>
            <person name="Braun B."/>
            <person name="Liere K."/>
            <person name="Szewzyk U."/>
        </authorList>
    </citation>
    <scope>NUCLEOTIDE SEQUENCE [LARGE SCALE GENOMIC DNA]</scope>
    <source>
        <strain evidence="1 2">OTSz_A_272</strain>
    </source>
</reference>
<dbReference type="InterPro" id="IPR007833">
    <property type="entry name" value="Capsule_polysaccharide_synth"/>
</dbReference>
<sequence>MKPPPKLPGAAAPYSPHPNFFDWPSLIARDKALWECAVANADGPLVLIGSNTGMHGAVITMDSVLGAALTLRGARVHYMLCDGVLQGCLMANYAESTPPKLIVERGLFGALCKACFNRGTNLYRPLGLPVQRLSDFLEPADYAAVEAEVAAMSSDELGAWAPGGAAIGEHAQAGALRYFACGDLQNEPLGGAVLRRYLEGAALAARAYQRLIAREKPDVAVLHHGIYSPQGVVADILRRAGSRIATWVVAYRKHCFIFSHDDTYHHTLISEPTPTWETLALTDAQKAEVQEYLASRAGGARDWIYFHREPDTGFTEFAQSHGIDLQKPLVTALTNVMWDAQLHYPMNVFAGMKEWLVETVRWFAGRPDIQLLIRVHPAEARGAIVSRQRVIDELTAEFPQLPANVFLAGPEEDVSTYAACAASDAAIIYGTKMGVELATLGMHCIVAGEAWIRGKGLTHDAQSKPHYFELLAKLPYGESMPRPDRERALRYAYHFFFRRMMPLPFLEPNGRGSMFDIAIASLADLAPGKHPGLDAICHGIMTGAPFVYEAERFG</sequence>
<evidence type="ECO:0000313" key="1">
    <source>
        <dbReference type="EMBL" id="ANP48077.1"/>
    </source>
</evidence>
<dbReference type="STRING" id="1759059.ATE48_13300"/>
<keyword evidence="2" id="KW-1185">Reference proteome</keyword>
<gene>
    <name evidence="1" type="ORF">ATE48_13300</name>
</gene>
<dbReference type="GO" id="GO:0000271">
    <property type="term" value="P:polysaccharide biosynthetic process"/>
    <property type="evidence" value="ECO:0007669"/>
    <property type="project" value="InterPro"/>
</dbReference>
<dbReference type="OrthoDB" id="581047at2"/>
<dbReference type="KEGG" id="cbot:ATE48_13300"/>
<dbReference type="EMBL" id="CP013244">
    <property type="protein sequence ID" value="ANP48077.1"/>
    <property type="molecule type" value="Genomic_DNA"/>
</dbReference>
<organism evidence="1 2">
    <name type="scientific">Candidatus Viadribacter manganicus</name>
    <dbReference type="NCBI Taxonomy" id="1759059"/>
    <lineage>
        <taxon>Bacteria</taxon>
        <taxon>Pseudomonadati</taxon>
        <taxon>Pseudomonadota</taxon>
        <taxon>Alphaproteobacteria</taxon>
        <taxon>Hyphomonadales</taxon>
        <taxon>Hyphomonadaceae</taxon>
        <taxon>Candidatus Viadribacter</taxon>
    </lineage>
</organism>